<gene>
    <name evidence="2" type="ORF">B9G39_12965</name>
</gene>
<dbReference type="InterPro" id="IPR002557">
    <property type="entry name" value="Chitin-bd_dom"/>
</dbReference>
<reference evidence="2 3" key="1">
    <citation type="submission" date="2017-04" db="EMBL/GenBank/DDBJ databases">
        <title>Draft genome sequence of Zooshikella ganghwensis VG4 isolated from Red Sea sediments.</title>
        <authorList>
            <person name="Rehman Z."/>
            <person name="Alam I."/>
            <person name="Kamau A."/>
            <person name="Bajic V."/>
            <person name="Leiknes T."/>
        </authorList>
    </citation>
    <scope>NUCLEOTIDE SEQUENCE [LARGE SCALE GENOMIC DNA]</scope>
    <source>
        <strain evidence="2 3">VG4</strain>
    </source>
</reference>
<organism evidence="2 3">
    <name type="scientific">Zooshikella ganghwensis</name>
    <dbReference type="NCBI Taxonomy" id="202772"/>
    <lineage>
        <taxon>Bacteria</taxon>
        <taxon>Pseudomonadati</taxon>
        <taxon>Pseudomonadota</taxon>
        <taxon>Gammaproteobacteria</taxon>
        <taxon>Oceanospirillales</taxon>
        <taxon>Zooshikellaceae</taxon>
        <taxon>Zooshikella</taxon>
    </lineage>
</organism>
<evidence type="ECO:0000313" key="2">
    <source>
        <dbReference type="EMBL" id="RDH44283.1"/>
    </source>
</evidence>
<comment type="caution">
    <text evidence="2">The sequence shown here is derived from an EMBL/GenBank/DDBJ whole genome shotgun (WGS) entry which is preliminary data.</text>
</comment>
<dbReference type="AlphaFoldDB" id="A0A4P9VLT7"/>
<dbReference type="SMART" id="SM00494">
    <property type="entry name" value="ChtBD2"/>
    <property type="match status" value="1"/>
</dbReference>
<dbReference type="SUPFAM" id="SSF57625">
    <property type="entry name" value="Invertebrate chitin-binding proteins"/>
    <property type="match status" value="1"/>
</dbReference>
<proteinExistence type="predicted"/>
<dbReference type="EMBL" id="NDXW01000001">
    <property type="protein sequence ID" value="RDH44283.1"/>
    <property type="molecule type" value="Genomic_DNA"/>
</dbReference>
<evidence type="ECO:0000313" key="3">
    <source>
        <dbReference type="Proteomes" id="UP000257039"/>
    </source>
</evidence>
<sequence length="140" mass="15253">MTNLFVVLFTLSGKISANQFDCSTLPNGSYPACPCCQDFYVCVSGMTILQRCPGNLVYQPELDQCLPRSANPACGASKDASSCIENCIGQQNGIYQYCQSCNEAIACFSGAHFIFKCPDPDKPEYDSNLRNCVEKSNTCP</sequence>
<dbReference type="GO" id="GO:0008061">
    <property type="term" value="F:chitin binding"/>
    <property type="evidence" value="ECO:0007669"/>
    <property type="project" value="InterPro"/>
</dbReference>
<accession>A0A4P9VLT7</accession>
<dbReference type="PROSITE" id="PS50940">
    <property type="entry name" value="CHIT_BIND_II"/>
    <property type="match status" value="1"/>
</dbReference>
<dbReference type="Pfam" id="PF01607">
    <property type="entry name" value="CBM_14"/>
    <property type="match status" value="1"/>
</dbReference>
<dbReference type="Gene3D" id="2.170.140.10">
    <property type="entry name" value="Chitin binding domain"/>
    <property type="match status" value="1"/>
</dbReference>
<name>A0A4P9VLT7_9GAMM</name>
<dbReference type="InterPro" id="IPR036508">
    <property type="entry name" value="Chitin-bd_dom_sf"/>
</dbReference>
<keyword evidence="3" id="KW-1185">Reference proteome</keyword>
<feature type="domain" description="Chitin-binding type-2" evidence="1">
    <location>
        <begin position="19"/>
        <end position="76"/>
    </location>
</feature>
<dbReference type="Proteomes" id="UP000257039">
    <property type="component" value="Unassembled WGS sequence"/>
</dbReference>
<protein>
    <recommendedName>
        <fullName evidence="1">Chitin-binding type-2 domain-containing protein</fullName>
    </recommendedName>
</protein>
<evidence type="ECO:0000259" key="1">
    <source>
        <dbReference type="PROSITE" id="PS50940"/>
    </source>
</evidence>
<dbReference type="GO" id="GO:0005576">
    <property type="term" value="C:extracellular region"/>
    <property type="evidence" value="ECO:0007669"/>
    <property type="project" value="InterPro"/>
</dbReference>